<feature type="domain" description="NlpC/P60" evidence="5">
    <location>
        <begin position="1"/>
        <end position="125"/>
    </location>
</feature>
<dbReference type="Proteomes" id="UP000198510">
    <property type="component" value="Unassembled WGS sequence"/>
</dbReference>
<keyword evidence="7" id="KW-1185">Reference proteome</keyword>
<dbReference type="PANTHER" id="PTHR47053:SF1">
    <property type="entry name" value="MUREIN DD-ENDOPEPTIDASE MEPH-RELATED"/>
    <property type="match status" value="1"/>
</dbReference>
<dbReference type="InterPro" id="IPR000064">
    <property type="entry name" value="NLP_P60_dom"/>
</dbReference>
<dbReference type="GO" id="GO:0008234">
    <property type="term" value="F:cysteine-type peptidase activity"/>
    <property type="evidence" value="ECO:0007669"/>
    <property type="project" value="UniProtKB-KW"/>
</dbReference>
<dbReference type="Gene3D" id="3.90.1720.10">
    <property type="entry name" value="endopeptidase domain like (from Nostoc punctiforme)"/>
    <property type="match status" value="1"/>
</dbReference>
<evidence type="ECO:0000256" key="4">
    <source>
        <dbReference type="ARBA" id="ARBA00022807"/>
    </source>
</evidence>
<comment type="similarity">
    <text evidence="1">Belongs to the peptidase C40 family.</text>
</comment>
<dbReference type="Pfam" id="PF00877">
    <property type="entry name" value="NLPC_P60"/>
    <property type="match status" value="1"/>
</dbReference>
<dbReference type="GO" id="GO:0006508">
    <property type="term" value="P:proteolysis"/>
    <property type="evidence" value="ECO:0007669"/>
    <property type="project" value="UniProtKB-KW"/>
</dbReference>
<evidence type="ECO:0000259" key="5">
    <source>
        <dbReference type="PROSITE" id="PS51935"/>
    </source>
</evidence>
<gene>
    <name evidence="6" type="ORF">SAMN05421823_103279</name>
</gene>
<dbReference type="RefSeq" id="WP_262482276.1">
    <property type="nucleotide sequence ID" value="NZ_FNFO01000003.1"/>
</dbReference>
<dbReference type="InterPro" id="IPR051202">
    <property type="entry name" value="Peptidase_C40"/>
</dbReference>
<proteinExistence type="inferred from homology"/>
<dbReference type="SUPFAM" id="SSF54001">
    <property type="entry name" value="Cysteine proteinases"/>
    <property type="match status" value="1"/>
</dbReference>
<dbReference type="PANTHER" id="PTHR47053">
    <property type="entry name" value="MUREIN DD-ENDOPEPTIDASE MEPH-RELATED"/>
    <property type="match status" value="1"/>
</dbReference>
<sequence>MVKVIETARTYTGTPYKYGGTTRKGMDCSGLLCTSFQSINMTIPRVSRDQATIGPAVKVEAVRPGDLLFFSTSKSRKGINHVGLVTEVSKGRIQFIHATSSLGVMEDNLFSDYYKRAFVKAIRPRYD</sequence>
<evidence type="ECO:0000313" key="6">
    <source>
        <dbReference type="EMBL" id="SDK68450.1"/>
    </source>
</evidence>
<accession>A0A1G9DXA8</accession>
<name>A0A1G9DXA8_9BACT</name>
<reference evidence="6 7" key="1">
    <citation type="submission" date="2016-10" db="EMBL/GenBank/DDBJ databases">
        <authorList>
            <person name="de Groot N.N."/>
        </authorList>
    </citation>
    <scope>NUCLEOTIDE SEQUENCE [LARGE SCALE GENOMIC DNA]</scope>
    <source>
        <strain evidence="6 7">DSM 25186</strain>
    </source>
</reference>
<organism evidence="6 7">
    <name type="scientific">Catalinimonas alkaloidigena</name>
    <dbReference type="NCBI Taxonomy" id="1075417"/>
    <lineage>
        <taxon>Bacteria</taxon>
        <taxon>Pseudomonadati</taxon>
        <taxon>Bacteroidota</taxon>
        <taxon>Cytophagia</taxon>
        <taxon>Cytophagales</taxon>
        <taxon>Catalimonadaceae</taxon>
        <taxon>Catalinimonas</taxon>
    </lineage>
</organism>
<keyword evidence="3" id="KW-0378">Hydrolase</keyword>
<evidence type="ECO:0000313" key="7">
    <source>
        <dbReference type="Proteomes" id="UP000198510"/>
    </source>
</evidence>
<dbReference type="AlphaFoldDB" id="A0A1G9DXA8"/>
<evidence type="ECO:0000256" key="2">
    <source>
        <dbReference type="ARBA" id="ARBA00022670"/>
    </source>
</evidence>
<dbReference type="InterPro" id="IPR038765">
    <property type="entry name" value="Papain-like_cys_pep_sf"/>
</dbReference>
<evidence type="ECO:0000256" key="1">
    <source>
        <dbReference type="ARBA" id="ARBA00007074"/>
    </source>
</evidence>
<keyword evidence="2" id="KW-0645">Protease</keyword>
<dbReference type="EMBL" id="FNFO01000003">
    <property type="protein sequence ID" value="SDK68450.1"/>
    <property type="molecule type" value="Genomic_DNA"/>
</dbReference>
<keyword evidence="4" id="KW-0788">Thiol protease</keyword>
<evidence type="ECO:0000256" key="3">
    <source>
        <dbReference type="ARBA" id="ARBA00022801"/>
    </source>
</evidence>
<dbReference type="PROSITE" id="PS51935">
    <property type="entry name" value="NLPC_P60"/>
    <property type="match status" value="1"/>
</dbReference>
<protein>
    <submittedName>
        <fullName evidence="6">NlpC/P60 family protein</fullName>
    </submittedName>
</protein>